<dbReference type="AlphaFoldDB" id="A0A6J4TEV7"/>
<reference evidence="2" key="1">
    <citation type="submission" date="2020-02" db="EMBL/GenBank/DDBJ databases">
        <authorList>
            <person name="Meier V. D."/>
        </authorList>
    </citation>
    <scope>NUCLEOTIDE SEQUENCE</scope>
    <source>
        <strain evidence="2">AVDCRST_MAG39</strain>
    </source>
</reference>
<accession>A0A6J4TEV7</accession>
<protein>
    <submittedName>
        <fullName evidence="2">Uncharacterized protein</fullName>
    </submittedName>
</protein>
<feature type="non-terminal residue" evidence="2">
    <location>
        <position position="48"/>
    </location>
</feature>
<sequence>ACRRQPFLANPRAPRAGGRGRRTAPSLRTRPARGDRGRVRRAAGAAPV</sequence>
<organism evidence="2">
    <name type="scientific">uncultured Sphingomonadaceae bacterium</name>
    <dbReference type="NCBI Taxonomy" id="169976"/>
    <lineage>
        <taxon>Bacteria</taxon>
        <taxon>Pseudomonadati</taxon>
        <taxon>Pseudomonadota</taxon>
        <taxon>Alphaproteobacteria</taxon>
        <taxon>Sphingomonadales</taxon>
        <taxon>Sphingomonadaceae</taxon>
        <taxon>environmental samples</taxon>
    </lineage>
</organism>
<evidence type="ECO:0000313" key="2">
    <source>
        <dbReference type="EMBL" id="CAA9520216.1"/>
    </source>
</evidence>
<dbReference type="EMBL" id="CADCVW010000104">
    <property type="protein sequence ID" value="CAA9520216.1"/>
    <property type="molecule type" value="Genomic_DNA"/>
</dbReference>
<proteinExistence type="predicted"/>
<name>A0A6J4TEV7_9SPHN</name>
<evidence type="ECO:0000256" key="1">
    <source>
        <dbReference type="SAM" id="MobiDB-lite"/>
    </source>
</evidence>
<gene>
    <name evidence="2" type="ORF">AVDCRST_MAG39-2592</name>
</gene>
<feature type="region of interest" description="Disordered" evidence="1">
    <location>
        <begin position="1"/>
        <end position="48"/>
    </location>
</feature>
<feature type="non-terminal residue" evidence="2">
    <location>
        <position position="1"/>
    </location>
</feature>